<protein>
    <submittedName>
        <fullName evidence="1">Prostaglandin-H2 D-isomerase</fullName>
    </submittedName>
</protein>
<organism evidence="1">
    <name type="scientific">Sus scrofa</name>
    <name type="common">Pig</name>
    <dbReference type="NCBI Taxonomy" id="9823"/>
    <lineage>
        <taxon>Eukaryota</taxon>
        <taxon>Metazoa</taxon>
        <taxon>Chordata</taxon>
        <taxon>Craniata</taxon>
        <taxon>Vertebrata</taxon>
        <taxon>Euteleostomi</taxon>
        <taxon>Mammalia</taxon>
        <taxon>Eutheria</taxon>
        <taxon>Laurasiatheria</taxon>
        <taxon>Artiodactyla</taxon>
        <taxon>Suina</taxon>
        <taxon>Suidae</taxon>
        <taxon>Sus</taxon>
    </lineage>
</organism>
<dbReference type="GO" id="GO:0016853">
    <property type="term" value="F:isomerase activity"/>
    <property type="evidence" value="ECO:0007669"/>
    <property type="project" value="UniProtKB-KW"/>
</dbReference>
<reference evidence="1" key="1">
    <citation type="journal article" date="2019" name="PeerJ">
        <title>Genes of the pig, Sus scrofa, reconstructed with EvidentialGene.</title>
        <authorList>
            <person name="Gilbert D.G."/>
        </authorList>
    </citation>
    <scope>NUCLEOTIDE SEQUENCE</scope>
</reference>
<keyword evidence="1" id="KW-0413">Isomerase</keyword>
<name>A0A480IIC3_PIG</name>
<dbReference type="EMBL" id="DQIR01081192">
    <property type="protein sequence ID" value="HDA36668.1"/>
    <property type="molecule type" value="Transcribed_RNA"/>
</dbReference>
<evidence type="ECO:0000313" key="1">
    <source>
        <dbReference type="EMBL" id="HDA36668.1"/>
    </source>
</evidence>
<dbReference type="AlphaFoldDB" id="A0A480IIC3"/>
<sequence>MSPGGVSSCARPGGCRPWAPGKDSLPPLRRPCSGQWAVWPDKTAARGLPGIWRRSVCLLIPSQPDWRPLTVARQEDNAVLCEAPRLGEGGELLPDRGPRGLAAAVERGHAEGRAWARAALGVEQGVVLVVSLHHRHLEVAAPVGAGVAVAARGARRTQHQSSGHTLVFPEEGGGQVEAAVRRRGHQRFAHGQHLLLLQEPARVGGEARGEPAPQELVLLEVGLQGGLGWGLQDPQCPQQGQP</sequence>
<proteinExistence type="predicted"/>
<accession>A0A480IIC3</accession>
<dbReference type="EMBL" id="DQIR01081193">
    <property type="protein sequence ID" value="HDA36669.1"/>
    <property type="molecule type" value="Transcribed_RNA"/>
</dbReference>